<evidence type="ECO:0000256" key="7">
    <source>
        <dbReference type="RuleBase" id="RU000417"/>
    </source>
</evidence>
<dbReference type="EMBL" id="RJPV01000003">
    <property type="protein sequence ID" value="RSJ90247.1"/>
    <property type="molecule type" value="Genomic_DNA"/>
</dbReference>
<dbReference type="RefSeq" id="WP_218961674.1">
    <property type="nucleotide sequence ID" value="NZ_RJPV01000003.1"/>
</dbReference>
<protein>
    <recommendedName>
        <fullName evidence="7">Cytosine-specific methyltransferase</fullName>
        <ecNumber evidence="7">2.1.1.37</ecNumber>
    </recommendedName>
</protein>
<keyword evidence="4" id="KW-0680">Restriction system</keyword>
<dbReference type="InterPro" id="IPR018117">
    <property type="entry name" value="C5_DNA_meth_AS"/>
</dbReference>
<dbReference type="NCBIfam" id="TIGR00675">
    <property type="entry name" value="dcm"/>
    <property type="match status" value="1"/>
</dbReference>
<evidence type="ECO:0000256" key="4">
    <source>
        <dbReference type="ARBA" id="ARBA00022747"/>
    </source>
</evidence>
<organism evidence="8 9">
    <name type="scientific">Streptococcus mitis</name>
    <dbReference type="NCBI Taxonomy" id="28037"/>
    <lineage>
        <taxon>Bacteria</taxon>
        <taxon>Bacillati</taxon>
        <taxon>Bacillota</taxon>
        <taxon>Bacilli</taxon>
        <taxon>Lactobacillales</taxon>
        <taxon>Streptococcaceae</taxon>
        <taxon>Streptococcus</taxon>
        <taxon>Streptococcus mitis group</taxon>
    </lineage>
</organism>
<dbReference type="GO" id="GO:0009307">
    <property type="term" value="P:DNA restriction-modification system"/>
    <property type="evidence" value="ECO:0007669"/>
    <property type="project" value="UniProtKB-KW"/>
</dbReference>
<evidence type="ECO:0000313" key="9">
    <source>
        <dbReference type="Proteomes" id="UP000271977"/>
    </source>
</evidence>
<reference evidence="8 9" key="1">
    <citation type="submission" date="2018-11" db="EMBL/GenBank/DDBJ databases">
        <title>Species Designations Belie Phenotypic and Genotypic Heterogeneity in Oral Streptococci.</title>
        <authorList>
            <person name="Velsko I."/>
        </authorList>
    </citation>
    <scope>NUCLEOTIDE SEQUENCE [LARGE SCALE GENOMIC DNA]</scope>
    <source>
        <strain evidence="8 9">BCC30</strain>
    </source>
</reference>
<dbReference type="InterPro" id="IPR001525">
    <property type="entry name" value="C5_MeTfrase"/>
</dbReference>
<dbReference type="PROSITE" id="PS00094">
    <property type="entry name" value="C5_MTASE_1"/>
    <property type="match status" value="1"/>
</dbReference>
<keyword evidence="2 5" id="KW-0808">Transferase</keyword>
<comment type="similarity">
    <text evidence="5 6">Belongs to the class I-like SAM-binding methyltransferase superfamily. C5-methyltransferase family.</text>
</comment>
<proteinExistence type="inferred from homology"/>
<evidence type="ECO:0000256" key="1">
    <source>
        <dbReference type="ARBA" id="ARBA00022603"/>
    </source>
</evidence>
<sequence length="363" mass="42050">MSKFKILSMFSSAGISETYFEDIGLEVTVANELVSERADYYRRLHPDTNMIQGDIVDKEIYDKVISESKKCGVNMIISTPPCQGMSTLGKKQYYNDARNELFWHTLNAVEDLDPDFVFIENVPKFLKMKFQYSKMDLTFEEILNEKFSDKYIVESQILNAKDYGVPQSRPRAIIKLYKKKYLWPWPKKEDKVVTLRDAIWDLPSLESGEVSSIQWHRALKVSDMHREVMSHTPEGKSAMTNEVYYPKKKDGSKVKGFHNTYKRMKWDEPSPTRATNNYMISGHNNVHPGREREDGTWSDARAMTLREVIIVSSLPLDWGIPATLTDKEDKFVRLLIGESIPPLLSKKIIEQILIANEVNYEKL</sequence>
<dbReference type="PROSITE" id="PS51679">
    <property type="entry name" value="SAM_MT_C5"/>
    <property type="match status" value="1"/>
</dbReference>
<feature type="active site" evidence="5">
    <location>
        <position position="82"/>
    </location>
</feature>
<dbReference type="GO" id="GO:0003677">
    <property type="term" value="F:DNA binding"/>
    <property type="evidence" value="ECO:0007669"/>
    <property type="project" value="TreeGrafter"/>
</dbReference>
<evidence type="ECO:0000256" key="3">
    <source>
        <dbReference type="ARBA" id="ARBA00022691"/>
    </source>
</evidence>
<dbReference type="PANTHER" id="PTHR10629">
    <property type="entry name" value="CYTOSINE-SPECIFIC METHYLTRANSFERASE"/>
    <property type="match status" value="1"/>
</dbReference>
<dbReference type="EC" id="2.1.1.37" evidence="7"/>
<comment type="catalytic activity">
    <reaction evidence="7">
        <text>a 2'-deoxycytidine in DNA + S-adenosyl-L-methionine = a 5-methyl-2'-deoxycytidine in DNA + S-adenosyl-L-homocysteine + H(+)</text>
        <dbReference type="Rhea" id="RHEA:13681"/>
        <dbReference type="Rhea" id="RHEA-COMP:11369"/>
        <dbReference type="Rhea" id="RHEA-COMP:11370"/>
        <dbReference type="ChEBI" id="CHEBI:15378"/>
        <dbReference type="ChEBI" id="CHEBI:57856"/>
        <dbReference type="ChEBI" id="CHEBI:59789"/>
        <dbReference type="ChEBI" id="CHEBI:85452"/>
        <dbReference type="ChEBI" id="CHEBI:85454"/>
        <dbReference type="EC" id="2.1.1.37"/>
    </reaction>
</comment>
<dbReference type="Gene3D" id="3.40.50.150">
    <property type="entry name" value="Vaccinia Virus protein VP39"/>
    <property type="match status" value="1"/>
</dbReference>
<gene>
    <name evidence="8" type="primary">haeIIIM_1</name>
    <name evidence="8" type="ORF">D8789_05370</name>
</gene>
<evidence type="ECO:0000256" key="2">
    <source>
        <dbReference type="ARBA" id="ARBA00022679"/>
    </source>
</evidence>
<dbReference type="PRINTS" id="PR00105">
    <property type="entry name" value="C5METTRFRASE"/>
</dbReference>
<keyword evidence="1 5" id="KW-0489">Methyltransferase</keyword>
<evidence type="ECO:0000256" key="6">
    <source>
        <dbReference type="RuleBase" id="RU000416"/>
    </source>
</evidence>
<name>A0A428H389_STRMT</name>
<dbReference type="PANTHER" id="PTHR10629:SF52">
    <property type="entry name" value="DNA (CYTOSINE-5)-METHYLTRANSFERASE 1"/>
    <property type="match status" value="1"/>
</dbReference>
<evidence type="ECO:0000313" key="8">
    <source>
        <dbReference type="EMBL" id="RSJ90247.1"/>
    </source>
</evidence>
<comment type="caution">
    <text evidence="8">The sequence shown here is derived from an EMBL/GenBank/DDBJ whole genome shotgun (WGS) entry which is preliminary data.</text>
</comment>
<dbReference type="GO" id="GO:0003886">
    <property type="term" value="F:DNA (cytosine-5-)-methyltransferase activity"/>
    <property type="evidence" value="ECO:0007669"/>
    <property type="project" value="UniProtKB-EC"/>
</dbReference>
<keyword evidence="3 5" id="KW-0949">S-adenosyl-L-methionine</keyword>
<dbReference type="GO" id="GO:0032259">
    <property type="term" value="P:methylation"/>
    <property type="evidence" value="ECO:0007669"/>
    <property type="project" value="UniProtKB-KW"/>
</dbReference>
<dbReference type="Gene3D" id="3.90.120.10">
    <property type="entry name" value="DNA Methylase, subunit A, domain 2"/>
    <property type="match status" value="1"/>
</dbReference>
<evidence type="ECO:0000256" key="5">
    <source>
        <dbReference type="PROSITE-ProRule" id="PRU01016"/>
    </source>
</evidence>
<dbReference type="Pfam" id="PF00145">
    <property type="entry name" value="DNA_methylase"/>
    <property type="match status" value="1"/>
</dbReference>
<dbReference type="InterPro" id="IPR050390">
    <property type="entry name" value="C5-Methyltransferase"/>
</dbReference>
<dbReference type="AlphaFoldDB" id="A0A428H389"/>
<dbReference type="Proteomes" id="UP000271977">
    <property type="component" value="Unassembled WGS sequence"/>
</dbReference>
<dbReference type="InterPro" id="IPR029063">
    <property type="entry name" value="SAM-dependent_MTases_sf"/>
</dbReference>
<dbReference type="GO" id="GO:0044027">
    <property type="term" value="P:negative regulation of gene expression via chromosomal CpG island methylation"/>
    <property type="evidence" value="ECO:0007669"/>
    <property type="project" value="TreeGrafter"/>
</dbReference>
<accession>A0A428H389</accession>
<dbReference type="SUPFAM" id="SSF53335">
    <property type="entry name" value="S-adenosyl-L-methionine-dependent methyltransferases"/>
    <property type="match status" value="1"/>
</dbReference>